<dbReference type="SUPFAM" id="SSF52172">
    <property type="entry name" value="CheY-like"/>
    <property type="match status" value="1"/>
</dbReference>
<keyword evidence="2" id="KW-1185">Reference proteome</keyword>
<dbReference type="Proteomes" id="UP000738376">
    <property type="component" value="Unassembled WGS sequence"/>
</dbReference>
<comment type="caution">
    <text evidence="1">The sequence shown here is derived from an EMBL/GenBank/DDBJ whole genome shotgun (WGS) entry which is preliminary data.</text>
</comment>
<evidence type="ECO:0000313" key="2">
    <source>
        <dbReference type="Proteomes" id="UP000738376"/>
    </source>
</evidence>
<dbReference type="RefSeq" id="WP_169362904.1">
    <property type="nucleotide sequence ID" value="NZ_JAAVJL010000001.1"/>
</dbReference>
<sequence>MKIAIIDDEYRSRETLAETLELVGFETFIVENSFDEIDELVQYIKNNAQAAICDHRLSDHGLAQFTGAELMPSLYQNKLPFLLITQYTDQDINDSIRKYRDKIPIVLKREELIDLYDIDTIGNKIKKGLETCSQEFQNIMSSSRRPHRTFIHIVNISNGLVDAFVPSWNPYHAVSFPVSLIPEEIFPNIESRLKQKEDTWLIACVNTGADKADDLYFTKFEVAPELDDNDGLA</sequence>
<dbReference type="InterPro" id="IPR011006">
    <property type="entry name" value="CheY-like_superfamily"/>
</dbReference>
<evidence type="ECO:0000313" key="1">
    <source>
        <dbReference type="EMBL" id="NMF57943.1"/>
    </source>
</evidence>
<dbReference type="EMBL" id="JAAVJL010000001">
    <property type="protein sequence ID" value="NMF57943.1"/>
    <property type="molecule type" value="Genomic_DNA"/>
</dbReference>
<dbReference type="Gene3D" id="3.40.50.2300">
    <property type="match status" value="1"/>
</dbReference>
<gene>
    <name evidence="1" type="ORF">HC246_07885</name>
</gene>
<organism evidence="1 2">
    <name type="scientific">Pseudanabaena yagii GIHE-NHR1</name>
    <dbReference type="NCBI Taxonomy" id="2722753"/>
    <lineage>
        <taxon>Bacteria</taxon>
        <taxon>Bacillati</taxon>
        <taxon>Cyanobacteriota</taxon>
        <taxon>Cyanophyceae</taxon>
        <taxon>Pseudanabaenales</taxon>
        <taxon>Pseudanabaenaceae</taxon>
        <taxon>Pseudanabaena</taxon>
        <taxon>Pseudanabaena yagii</taxon>
    </lineage>
</organism>
<protein>
    <submittedName>
        <fullName evidence="1">Response regulator</fullName>
    </submittedName>
</protein>
<reference evidence="1 2" key="1">
    <citation type="submission" date="2020-03" db="EMBL/GenBank/DDBJ databases">
        <title>Draft Genome Sequence of 2-Methylisoborneol Producing Pseudanabaena yagii Strain GIHE-NHR1 Isolated from North Han River in South Korea.</title>
        <authorList>
            <person name="Jeong J."/>
        </authorList>
    </citation>
    <scope>NUCLEOTIDE SEQUENCE [LARGE SCALE GENOMIC DNA]</scope>
    <source>
        <strain evidence="1 2">GIHE-NHR1</strain>
    </source>
</reference>
<name>A0ABX1LRJ2_9CYAN</name>
<accession>A0ABX1LRJ2</accession>
<proteinExistence type="predicted"/>